<name>A0A0Q0C8N2_9PSED</name>
<gene>
    <name evidence="1" type="ORF">ALO44_04389</name>
    <name evidence="2" type="ORF">RA271_24225</name>
</gene>
<dbReference type="Proteomes" id="UP000050474">
    <property type="component" value="Unassembled WGS sequence"/>
</dbReference>
<dbReference type="RefSeq" id="WP_055005516.1">
    <property type="nucleotide sequence ID" value="NZ_CP092923.1"/>
</dbReference>
<reference evidence="2 4" key="2">
    <citation type="submission" date="2023-08" db="EMBL/GenBank/DDBJ databases">
        <title>Genomic and mutational analysis of Pseudomonas syringae pv. tagetis EB037 pathogenicity on sunflower.</title>
        <authorList>
            <person name="Maul J.E."/>
        </authorList>
    </citation>
    <scope>NUCLEOTIDE SEQUENCE [LARGE SCALE GENOMIC DNA]</scope>
    <source>
        <strain evidence="2 4">EB037_T1</strain>
    </source>
</reference>
<evidence type="ECO:0000313" key="1">
    <source>
        <dbReference type="EMBL" id="KPY87766.1"/>
    </source>
</evidence>
<sequence>MDEQVTATKHVIQGFNPATLYGKGFNLGTADLIQGGSLREVVGRCVSALLLHLLDKDGRRIFKGATIILPPITIAKNTAESVFTALARATHELRGFELDEQEMLILRRLVLIVNSPSLEVADLLRTVQEQGERRLVAVADASQYRDPSIDLPTAFGVSAVRVGEDRWVPHVTSICRQLIPIVEDLGGYWLIHAPEIPARKAANVELLVSVDNCYVATLHYEAAPEEVINSRAQAWRTMVLQGRLPDVMTELEGLALPEGARLHALVQLLGGTGRDSETLEVIAQLRPHLATLTVEAAVQVAQLSHQAGNDELARDILPEEPDGIGDQQWLEEGLELSTHLEDNDRISRFDARLSELFPNSERVRENRDRRLLINSQKVKSGESHIFTTAGFTANHLALQTWLSALEPEYEAIIEEASAWEKDWQELAFVCCAMHARSVDKPRDAAKVASLVTSSELYGRQATQVLIWSVKSMMLKEIIPDHERDDYRHLFQSAFRFLALHPGDRGVRSGLTALLSVESSGDMGIPLVALTMLDLADQGVDLVRPTDDANEVLTGEPDGKIRTSIESAMHWLADIGLGEPGVTVIPRDLLVASPDDVVRTIARMVHLTSGQKGENVDLTYMQQLVLIACTICPHATKECDEDIRLMRLLASQFATAGQFQQARDFAEQILLMGHTSLYRRRLAWQAFGDIYHRCRNHVVALIGLACALAVEVPVEKTDLWHEVYVIHRVLRDLGLFELSRSFLSTMKTILSDLGFNADKDPRYLSAQLSLRLMETDDSAIGSLGEILAEVAEACRSELEDRNRLLPLVLLLGQSVLKAEGAGVNISPDVRATLDKALEQVGVGMAAMVRTVSTAKPSAEAVLAIFNGVQRAAYASDVAHDYAVLALTARRLLDFGPQGEPTPTENAFAIELLADHTVTSVGDTPEMVLEWPIRYAAKLNQAGLDVAFLALSSDGELTVIHVFGGRAHSVEQPKSDRSFRDRFHSWLQDYPRCSGQLIPDTTLSFSSARAGANPSLN</sequence>
<comment type="caution">
    <text evidence="1">The sequence shown here is derived from an EMBL/GenBank/DDBJ whole genome shotgun (WGS) entry which is preliminary data.</text>
</comment>
<dbReference type="AlphaFoldDB" id="A0A0Q0C8N2"/>
<protein>
    <submittedName>
        <fullName evidence="1">Uncharacterized protein</fullName>
    </submittedName>
</protein>
<dbReference type="GeneID" id="96218377"/>
<dbReference type="EMBL" id="LJRM01000048">
    <property type="protein sequence ID" value="KPY87766.1"/>
    <property type="molecule type" value="Genomic_DNA"/>
</dbReference>
<evidence type="ECO:0000313" key="4">
    <source>
        <dbReference type="Proteomes" id="UP001610657"/>
    </source>
</evidence>
<reference evidence="1 3" key="1">
    <citation type="submission" date="2015-09" db="EMBL/GenBank/DDBJ databases">
        <title>Genome announcement of multiple Pseudomonas syringae strains.</title>
        <authorList>
            <person name="Thakur S."/>
            <person name="Wang P.W."/>
            <person name="Gong Y."/>
            <person name="Weir B.S."/>
            <person name="Guttman D.S."/>
        </authorList>
    </citation>
    <scope>NUCLEOTIDE SEQUENCE [LARGE SCALE GENOMIC DNA]</scope>
    <source>
        <strain evidence="1 3">ICMP4091</strain>
    </source>
</reference>
<evidence type="ECO:0000313" key="2">
    <source>
        <dbReference type="EMBL" id="MFH7518268.1"/>
    </source>
</evidence>
<keyword evidence="4" id="KW-1185">Reference proteome</keyword>
<organism evidence="1 3">
    <name type="scientific">Pseudomonas syringae pv. tagetis</name>
    <dbReference type="NCBI Taxonomy" id="129140"/>
    <lineage>
        <taxon>Bacteria</taxon>
        <taxon>Pseudomonadati</taxon>
        <taxon>Pseudomonadota</taxon>
        <taxon>Gammaproteobacteria</taxon>
        <taxon>Pseudomonadales</taxon>
        <taxon>Pseudomonadaceae</taxon>
        <taxon>Pseudomonas</taxon>
    </lineage>
</organism>
<dbReference type="Proteomes" id="UP001610657">
    <property type="component" value="Unassembled WGS sequence"/>
</dbReference>
<accession>A0A0Q0C8N2</accession>
<evidence type="ECO:0000313" key="3">
    <source>
        <dbReference type="Proteomes" id="UP000050474"/>
    </source>
</evidence>
<dbReference type="EMBL" id="JAVCQK010000024">
    <property type="protein sequence ID" value="MFH7518268.1"/>
    <property type="molecule type" value="Genomic_DNA"/>
</dbReference>
<proteinExistence type="predicted"/>